<feature type="region of interest" description="Disordered" evidence="1">
    <location>
        <begin position="216"/>
        <end position="241"/>
    </location>
</feature>
<feature type="compositionally biased region" description="Low complexity" evidence="1">
    <location>
        <begin position="606"/>
        <end position="618"/>
    </location>
</feature>
<feature type="compositionally biased region" description="Basic and acidic residues" evidence="1">
    <location>
        <begin position="276"/>
        <end position="292"/>
    </location>
</feature>
<feature type="compositionally biased region" description="Basic and acidic residues" evidence="1">
    <location>
        <begin position="696"/>
        <end position="714"/>
    </location>
</feature>
<feature type="region of interest" description="Disordered" evidence="1">
    <location>
        <begin position="694"/>
        <end position="714"/>
    </location>
</feature>
<feature type="region of interest" description="Disordered" evidence="1">
    <location>
        <begin position="594"/>
        <end position="620"/>
    </location>
</feature>
<dbReference type="AlphaFoldDB" id="A0AAF3FJ56"/>
<name>A0AAF3FJ56_9BILA</name>
<feature type="compositionally biased region" description="Basic and acidic residues" evidence="1">
    <location>
        <begin position="106"/>
        <end position="116"/>
    </location>
</feature>
<reference evidence="3" key="1">
    <citation type="submission" date="2024-02" db="UniProtKB">
        <authorList>
            <consortium name="WormBaseParasite"/>
        </authorList>
    </citation>
    <scope>IDENTIFICATION</scope>
</reference>
<evidence type="ECO:0000313" key="2">
    <source>
        <dbReference type="Proteomes" id="UP000887575"/>
    </source>
</evidence>
<feature type="region of interest" description="Disordered" evidence="1">
    <location>
        <begin position="340"/>
        <end position="475"/>
    </location>
</feature>
<sequence length="714" mass="80668">MSEDYEVRLRRQMIEIFGPFERFNIQLLVPSTNASFSPFQQKDSSRSNSPTTFLMLQNMQNLVDKSPIQPPITSRATSFEIEAQTSNIKSPLNPPTKLSKGNQLSENEKPLRKGISDLDEITPIPSKKPRNDVLKETNLQKREKDGKISSSKSMKSDPQKASEVIVSTEKILEVLTYLPPILTPPRRFKERKASPKEIKASPKEIKVSLSVNNVKKEELPEKPSEMAKERKREEPIMEKEMKKEFEIKKEIGEEASSSKEISSEVFVPPNVDRISEKIRSRNGEKRTLREENMSPSFSQLEKKRKHNSEAIGNLNLGLLEKNQFKVIEASLNRKMLKRGASIAAPTAAPTPPPPPPPPSSSSSIPSTLSPLPPPKPLVSSKKPLTRDPPKIYKAVDENGVQDMDIAGSSPEKEDEEPPKKNETPKSTSSKVNVEKMTPKKSSPNKKPKPKQPTECCADRCIPSQATEPDPAQPGMTAEEFYSKRARDIKHKGDGQQNGNKVERMLYYLECIAYYVMAARHCETDEQRHSFLRSTSSFVKAIAKHTLTLPSHFQARITHLLKRVEAVQLYQLYATRSVQVVRNMQIVHQLEKSVDEKPNGVVNDSGSNENPPTNPPSTSESKEIVIPKTLYTLHKQQLKTLSYLMTAQEVWEGSKKENSEEISKLQKTMETVTGHRIELDMPLESMARVILTSTSWLREERKREEARDSRSTPKI</sequence>
<feature type="compositionally biased region" description="Basic and acidic residues" evidence="1">
    <location>
        <begin position="384"/>
        <end position="396"/>
    </location>
</feature>
<organism evidence="2 3">
    <name type="scientific">Mesorhabditis belari</name>
    <dbReference type="NCBI Taxonomy" id="2138241"/>
    <lineage>
        <taxon>Eukaryota</taxon>
        <taxon>Metazoa</taxon>
        <taxon>Ecdysozoa</taxon>
        <taxon>Nematoda</taxon>
        <taxon>Chromadorea</taxon>
        <taxon>Rhabditida</taxon>
        <taxon>Rhabditina</taxon>
        <taxon>Rhabditomorpha</taxon>
        <taxon>Rhabditoidea</taxon>
        <taxon>Rhabditidae</taxon>
        <taxon>Mesorhabditinae</taxon>
        <taxon>Mesorhabditis</taxon>
    </lineage>
</organism>
<feature type="compositionally biased region" description="Basic and acidic residues" evidence="1">
    <location>
        <begin position="129"/>
        <end position="147"/>
    </location>
</feature>
<proteinExistence type="predicted"/>
<evidence type="ECO:0000256" key="1">
    <source>
        <dbReference type="SAM" id="MobiDB-lite"/>
    </source>
</evidence>
<keyword evidence="2" id="KW-1185">Reference proteome</keyword>
<feature type="compositionally biased region" description="Low complexity" evidence="1">
    <location>
        <begin position="360"/>
        <end position="369"/>
    </location>
</feature>
<dbReference type="Proteomes" id="UP000887575">
    <property type="component" value="Unassembled WGS sequence"/>
</dbReference>
<accession>A0AAF3FJ56</accession>
<dbReference type="WBParaSite" id="MBELARI_LOCUS5782">
    <property type="protein sequence ID" value="MBELARI_LOCUS5782"/>
    <property type="gene ID" value="MBELARI_LOCUS5782"/>
</dbReference>
<feature type="region of interest" description="Disordered" evidence="1">
    <location>
        <begin position="85"/>
        <end position="161"/>
    </location>
</feature>
<protein>
    <recommendedName>
        <fullName evidence="4">Protein lilliputian</fullName>
    </recommendedName>
</protein>
<feature type="region of interest" description="Disordered" evidence="1">
    <location>
        <begin position="276"/>
        <end position="306"/>
    </location>
</feature>
<evidence type="ECO:0000313" key="3">
    <source>
        <dbReference type="WBParaSite" id="MBELARI_LOCUS5782"/>
    </source>
</evidence>
<evidence type="ECO:0008006" key="4">
    <source>
        <dbReference type="Google" id="ProtNLM"/>
    </source>
</evidence>
<feature type="compositionally biased region" description="Pro residues" evidence="1">
    <location>
        <begin position="348"/>
        <end position="359"/>
    </location>
</feature>